<keyword evidence="2" id="KW-0677">Repeat</keyword>
<gene>
    <name evidence="3" type="ORF">MNB_SV-13-347</name>
</gene>
<dbReference type="PANTHER" id="PTHR13891">
    <property type="entry name" value="CYTOCHROME C OXIDASE ASSEMBLY FACTOR 7"/>
    <property type="match status" value="1"/>
</dbReference>
<dbReference type="Gene3D" id="1.25.40.10">
    <property type="entry name" value="Tetratricopeptide repeat domain"/>
    <property type="match status" value="1"/>
</dbReference>
<dbReference type="PANTHER" id="PTHR13891:SF1">
    <property type="entry name" value="CYTOCHROME C OXIDASE ASSEMBLY FACTOR 7"/>
    <property type="match status" value="1"/>
</dbReference>
<dbReference type="InterPro" id="IPR040239">
    <property type="entry name" value="HcpB-like"/>
</dbReference>
<dbReference type="EMBL" id="FPHM01000059">
    <property type="protein sequence ID" value="SFV59842.1"/>
    <property type="molecule type" value="Genomic_DNA"/>
</dbReference>
<evidence type="ECO:0000313" key="3">
    <source>
        <dbReference type="EMBL" id="SFV59842.1"/>
    </source>
</evidence>
<evidence type="ECO:0000256" key="2">
    <source>
        <dbReference type="ARBA" id="ARBA00022737"/>
    </source>
</evidence>
<dbReference type="Pfam" id="PF08238">
    <property type="entry name" value="Sel1"/>
    <property type="match status" value="3"/>
</dbReference>
<organism evidence="3">
    <name type="scientific">hydrothermal vent metagenome</name>
    <dbReference type="NCBI Taxonomy" id="652676"/>
    <lineage>
        <taxon>unclassified sequences</taxon>
        <taxon>metagenomes</taxon>
        <taxon>ecological metagenomes</taxon>
    </lineage>
</organism>
<comment type="similarity">
    <text evidence="1">Belongs to the hcp beta-lactamase family.</text>
</comment>
<proteinExistence type="inferred from homology"/>
<dbReference type="SMART" id="SM00671">
    <property type="entry name" value="SEL1"/>
    <property type="match status" value="2"/>
</dbReference>
<accession>A0A1W1C2B0</accession>
<dbReference type="SUPFAM" id="SSF81901">
    <property type="entry name" value="HCP-like"/>
    <property type="match status" value="1"/>
</dbReference>
<evidence type="ECO:0008006" key="4">
    <source>
        <dbReference type="Google" id="ProtNLM"/>
    </source>
</evidence>
<protein>
    <recommendedName>
        <fullName evidence="4">Beta-lactamase</fullName>
    </recommendedName>
</protein>
<dbReference type="InterPro" id="IPR011990">
    <property type="entry name" value="TPR-like_helical_dom_sf"/>
</dbReference>
<dbReference type="AlphaFoldDB" id="A0A1W1C2B0"/>
<sequence>MKNIKIIILILAIFTSVWAEENEELKNACKENNATACYEFGLPMIKGENAKAQDIREEGLAYMRKACMLNETRACDEIGDNYYRDANYGASHPYLVKSCDRGIKSACEAVGTIYRDGHHLKQDDVKAREYYLKACDLQSGDACYNVAMIYRGGFGVDKNRTKEKLYYQKGCDAGLEAGCIIFTQLDNEDKGIETGLWADIKAWFN</sequence>
<reference evidence="3" key="1">
    <citation type="submission" date="2016-10" db="EMBL/GenBank/DDBJ databases">
        <authorList>
            <person name="de Groot N.N."/>
        </authorList>
    </citation>
    <scope>NUCLEOTIDE SEQUENCE</scope>
</reference>
<evidence type="ECO:0000256" key="1">
    <source>
        <dbReference type="ARBA" id="ARBA00008486"/>
    </source>
</evidence>
<dbReference type="InterPro" id="IPR006597">
    <property type="entry name" value="Sel1-like"/>
</dbReference>
<name>A0A1W1C2B0_9ZZZZ</name>